<comment type="caution">
    <text evidence="2">The sequence shown here is derived from an EMBL/GenBank/DDBJ whole genome shotgun (WGS) entry which is preliminary data.</text>
</comment>
<proteinExistence type="predicted"/>
<keyword evidence="3" id="KW-1185">Reference proteome</keyword>
<name>A0ABS8ZBM9_9PSEU</name>
<evidence type="ECO:0000313" key="2">
    <source>
        <dbReference type="EMBL" id="MCE7004907.1"/>
    </source>
</evidence>
<protein>
    <recommendedName>
        <fullName evidence="4">Helix-turn-helix domain of resolvase</fullName>
    </recommendedName>
</protein>
<reference evidence="2 3" key="1">
    <citation type="submission" date="2021-12" db="EMBL/GenBank/DDBJ databases">
        <title>Genome sequence of Kibdelosporangium philippinense ATCC 49844.</title>
        <authorList>
            <person name="Fedorov E.A."/>
            <person name="Omeragic M."/>
            <person name="Shalygina K.F."/>
            <person name="Maclea K.S."/>
        </authorList>
    </citation>
    <scope>NUCLEOTIDE SEQUENCE [LARGE SCALE GENOMIC DNA]</scope>
    <source>
        <strain evidence="2 3">ATCC 49844</strain>
    </source>
</reference>
<dbReference type="RefSeq" id="WP_233726528.1">
    <property type="nucleotide sequence ID" value="NZ_JAJVCN010000002.1"/>
</dbReference>
<accession>A0ABS8ZBM9</accession>
<sequence length="226" mass="25558">MAKAHEMYEENGPDGKRKHTVAEIAEVLGVSRKTIYRHPEPEQERRQPDKSVRLASVATPARNNGTKSSGNEDDLAGLRPVRARVRRPGEPLSPQEHDLHERLVHQRDRMRVSRCPTCGNEPAEARARWQQRQDLAIVWLYADPDRPGEITEWRHCAECQPHQRFQTIVCPLCGDGPIVAGDLADAVPDEHTPPEPVRNWLDQQGWHDDPDGGLVCAQHPATRTDQ</sequence>
<evidence type="ECO:0000313" key="3">
    <source>
        <dbReference type="Proteomes" id="UP001521150"/>
    </source>
</evidence>
<evidence type="ECO:0008006" key="4">
    <source>
        <dbReference type="Google" id="ProtNLM"/>
    </source>
</evidence>
<feature type="region of interest" description="Disordered" evidence="1">
    <location>
        <begin position="31"/>
        <end position="79"/>
    </location>
</feature>
<gene>
    <name evidence="2" type="ORF">LWC34_19050</name>
</gene>
<feature type="region of interest" description="Disordered" evidence="1">
    <location>
        <begin position="187"/>
        <end position="226"/>
    </location>
</feature>
<feature type="region of interest" description="Disordered" evidence="1">
    <location>
        <begin position="1"/>
        <end position="20"/>
    </location>
</feature>
<feature type="compositionally biased region" description="Basic and acidic residues" evidence="1">
    <location>
        <begin position="37"/>
        <end position="52"/>
    </location>
</feature>
<organism evidence="2 3">
    <name type="scientific">Kibdelosporangium philippinense</name>
    <dbReference type="NCBI Taxonomy" id="211113"/>
    <lineage>
        <taxon>Bacteria</taxon>
        <taxon>Bacillati</taxon>
        <taxon>Actinomycetota</taxon>
        <taxon>Actinomycetes</taxon>
        <taxon>Pseudonocardiales</taxon>
        <taxon>Pseudonocardiaceae</taxon>
        <taxon>Kibdelosporangium</taxon>
    </lineage>
</organism>
<dbReference type="Proteomes" id="UP001521150">
    <property type="component" value="Unassembled WGS sequence"/>
</dbReference>
<evidence type="ECO:0000256" key="1">
    <source>
        <dbReference type="SAM" id="MobiDB-lite"/>
    </source>
</evidence>
<dbReference type="EMBL" id="JAJVCN010000002">
    <property type="protein sequence ID" value="MCE7004907.1"/>
    <property type="molecule type" value="Genomic_DNA"/>
</dbReference>